<evidence type="ECO:0000313" key="3">
    <source>
        <dbReference type="Proteomes" id="UP000053617"/>
    </source>
</evidence>
<proteinExistence type="predicted"/>
<feature type="region of interest" description="Disordered" evidence="1">
    <location>
        <begin position="172"/>
        <end position="218"/>
    </location>
</feature>
<feature type="region of interest" description="Disordered" evidence="1">
    <location>
        <begin position="64"/>
        <end position="91"/>
    </location>
</feature>
<protein>
    <submittedName>
        <fullName evidence="2">Uncharacterized protein</fullName>
    </submittedName>
</protein>
<evidence type="ECO:0000256" key="1">
    <source>
        <dbReference type="SAM" id="MobiDB-lite"/>
    </source>
</evidence>
<accession>A0A0D2GPP0</accession>
<dbReference type="EMBL" id="KN847483">
    <property type="protein sequence ID" value="KIX00328.1"/>
    <property type="molecule type" value="Genomic_DNA"/>
</dbReference>
<feature type="region of interest" description="Disordered" evidence="1">
    <location>
        <begin position="1"/>
        <end position="31"/>
    </location>
</feature>
<name>A0A0D2GPP0_9EURO</name>
<sequence length="444" mass="50063">MRDRERSAEKGTGLGHAPKSGGVLDPRPSEWDQIFQARRDIAGLRGSENITWLEWEAKAKVSVDDNLAPGTALRDEESDARAGTGGGEEKNVIRDFMQDSDKSELCQPQADKVDDFAWGGDLDLLAAETWKGPRSLPFVAWLDERSSEGGVERSRPYRGLLTAHDLHRQLKKPRFREVGSGHENAPNTDGSGSGEVAPCSAAERQREDQEKDEDEPDAERRLIFVNDLDCWTVYALVGTASVHQQPALRSALYNYLGAEGSIEVTVSSVGWPTFQLAFHLPYHVWRTSAEPCHDHRFDKHGEPLRHVKDVSLLNCECDGSKAFIYEAQISCVLAGFDEWRWVAYCFVDSYYDGEDGETVLQYHRDRMNGMHADPLEHGNADAEKPIEKAREFFLKVFRIRIDQVKSEWELVVDKVNKSIRKYEQVSLPGSSPFCGPESARFLHR</sequence>
<evidence type="ECO:0000313" key="2">
    <source>
        <dbReference type="EMBL" id="KIX00328.1"/>
    </source>
</evidence>
<keyword evidence="3" id="KW-1185">Reference proteome</keyword>
<dbReference type="Proteomes" id="UP000053617">
    <property type="component" value="Unassembled WGS sequence"/>
</dbReference>
<dbReference type="OrthoDB" id="4161500at2759"/>
<dbReference type="AlphaFoldDB" id="A0A0D2GPP0"/>
<gene>
    <name evidence="2" type="ORF">Z518_10467</name>
</gene>
<dbReference type="HOGENOM" id="CLU_025796_2_1_1"/>
<organism evidence="2 3">
    <name type="scientific">Rhinocladiella mackenziei CBS 650.93</name>
    <dbReference type="NCBI Taxonomy" id="1442369"/>
    <lineage>
        <taxon>Eukaryota</taxon>
        <taxon>Fungi</taxon>
        <taxon>Dikarya</taxon>
        <taxon>Ascomycota</taxon>
        <taxon>Pezizomycotina</taxon>
        <taxon>Eurotiomycetes</taxon>
        <taxon>Chaetothyriomycetidae</taxon>
        <taxon>Chaetothyriales</taxon>
        <taxon>Herpotrichiellaceae</taxon>
        <taxon>Rhinocladiella</taxon>
    </lineage>
</organism>
<dbReference type="VEuPathDB" id="FungiDB:Z518_10467"/>
<dbReference type="GeneID" id="25298538"/>
<dbReference type="RefSeq" id="XP_013267464.1">
    <property type="nucleotide sequence ID" value="XM_013412010.1"/>
</dbReference>
<reference evidence="2 3" key="1">
    <citation type="submission" date="2015-01" db="EMBL/GenBank/DDBJ databases">
        <title>The Genome Sequence of Rhinocladiella mackenzie CBS 650.93.</title>
        <authorList>
            <consortium name="The Broad Institute Genomics Platform"/>
            <person name="Cuomo C."/>
            <person name="de Hoog S."/>
            <person name="Gorbushina A."/>
            <person name="Stielow B."/>
            <person name="Teixiera M."/>
            <person name="Abouelleil A."/>
            <person name="Chapman S.B."/>
            <person name="Priest M."/>
            <person name="Young S.K."/>
            <person name="Wortman J."/>
            <person name="Nusbaum C."/>
            <person name="Birren B."/>
        </authorList>
    </citation>
    <scope>NUCLEOTIDE SEQUENCE [LARGE SCALE GENOMIC DNA]</scope>
    <source>
        <strain evidence="2 3">CBS 650.93</strain>
    </source>
</reference>